<dbReference type="PANTHER" id="PTHR43662:SF3">
    <property type="entry name" value="DOMAIN PROTEIN, PUTATIVE (AFU_ORTHOLOGUE AFUA_6G11970)-RELATED"/>
    <property type="match status" value="1"/>
</dbReference>
<feature type="domain" description="DUF1996" evidence="3">
    <location>
        <begin position="243"/>
        <end position="459"/>
    </location>
</feature>
<evidence type="ECO:0000259" key="3">
    <source>
        <dbReference type="Pfam" id="PF09362"/>
    </source>
</evidence>
<evidence type="ECO:0000256" key="1">
    <source>
        <dbReference type="SAM" id="MobiDB-lite"/>
    </source>
</evidence>
<reference evidence="4 5" key="1">
    <citation type="submission" date="2019-01" db="EMBL/GenBank/DDBJ databases">
        <title>Sequencing the genomes of 1000 actinobacteria strains.</title>
        <authorList>
            <person name="Klenk H.-P."/>
        </authorList>
    </citation>
    <scope>NUCLEOTIDE SEQUENCE [LARGE SCALE GENOMIC DNA]</scope>
    <source>
        <strain evidence="4 5">DSM 43925</strain>
    </source>
</reference>
<gene>
    <name evidence="4" type="ORF">EDD27_10454</name>
</gene>
<protein>
    <submittedName>
        <fullName evidence="4">Uncharacterized protein DUF1996</fullName>
    </submittedName>
</protein>
<dbReference type="Proteomes" id="UP000284824">
    <property type="component" value="Unassembled WGS sequence"/>
</dbReference>
<accession>A0A438MNY2</accession>
<dbReference type="Pfam" id="PF09362">
    <property type="entry name" value="DUF1996"/>
    <property type="match status" value="1"/>
</dbReference>
<feature type="compositionally biased region" description="Low complexity" evidence="1">
    <location>
        <begin position="57"/>
        <end position="105"/>
    </location>
</feature>
<evidence type="ECO:0000313" key="5">
    <source>
        <dbReference type="Proteomes" id="UP000284824"/>
    </source>
</evidence>
<feature type="region of interest" description="Disordered" evidence="1">
    <location>
        <begin position="37"/>
        <end position="195"/>
    </location>
</feature>
<comment type="caution">
    <text evidence="4">The sequence shown here is derived from an EMBL/GenBank/DDBJ whole genome shotgun (WGS) entry which is preliminary data.</text>
</comment>
<feature type="compositionally biased region" description="Polar residues" evidence="1">
    <location>
        <begin position="42"/>
        <end position="55"/>
    </location>
</feature>
<dbReference type="RefSeq" id="WP_241564702.1">
    <property type="nucleotide sequence ID" value="NZ_SAUN01000001.1"/>
</dbReference>
<evidence type="ECO:0000313" key="4">
    <source>
        <dbReference type="EMBL" id="RVX47518.1"/>
    </source>
</evidence>
<dbReference type="AlphaFoldDB" id="A0A438MNY2"/>
<feature type="compositionally biased region" description="Acidic residues" evidence="1">
    <location>
        <begin position="131"/>
        <end position="144"/>
    </location>
</feature>
<proteinExistence type="predicted"/>
<feature type="signal peptide" evidence="2">
    <location>
        <begin position="1"/>
        <end position="24"/>
    </location>
</feature>
<dbReference type="PANTHER" id="PTHR43662">
    <property type="match status" value="1"/>
</dbReference>
<feature type="chain" id="PRO_5039384512" evidence="2">
    <location>
        <begin position="25"/>
        <end position="479"/>
    </location>
</feature>
<name>A0A438MNY2_9ACTN</name>
<dbReference type="InterPro" id="IPR018535">
    <property type="entry name" value="DUF1996"/>
</dbReference>
<keyword evidence="2" id="KW-0732">Signal</keyword>
<sequence>MTRSRRLAAAVSVLAMAATGLVSAAVIGVTPAIADHCVPGESTPSPSPSAQQRNRNQPDQNQQPDQEQQPDQQQPDQGQQQDQGQPQDQGQQGTDQQQDADQQAPQGGGAAILDPGASPTPEGDGQTQAPEGDDQAQAPEEEQDASTFSRRGRPTRTATPTPTQSDNPEEQPSGTASPSPTGGGNGEEEACADLGPFPEDFIDIRQVPPRQLGARIGRGGSRGTFVSRCGRNENRHNNPDNFIVAPGVSNGAHHLHDYVGNLSTDAFSTDESLAAAGTTCRLGDKSTYFWPVLRDRRSDQNANDPDGNVGQVLTARAVQLQFRGNATSRVVAMPRFLRLITGDAKAATNGGANARAAWSCTGFQNRIATDKYPLCPRGSLVLRILDFPSCWDGQNTDSANHRTHVVFPGENGACPQGTRAIPQLRMTLAYSVPQGQSFALDAFPEQKHNPVTDHADFANVMPDRLMRFVVDCINRGRRC</sequence>
<evidence type="ECO:0000256" key="2">
    <source>
        <dbReference type="SAM" id="SignalP"/>
    </source>
</evidence>
<keyword evidence="5" id="KW-1185">Reference proteome</keyword>
<organism evidence="4 5">
    <name type="scientific">Nonomuraea polychroma</name>
    <dbReference type="NCBI Taxonomy" id="46176"/>
    <lineage>
        <taxon>Bacteria</taxon>
        <taxon>Bacillati</taxon>
        <taxon>Actinomycetota</taxon>
        <taxon>Actinomycetes</taxon>
        <taxon>Streptosporangiales</taxon>
        <taxon>Streptosporangiaceae</taxon>
        <taxon>Nonomuraea</taxon>
    </lineage>
</organism>
<dbReference type="EMBL" id="SAUN01000001">
    <property type="protein sequence ID" value="RVX47518.1"/>
    <property type="molecule type" value="Genomic_DNA"/>
</dbReference>